<organism evidence="1 2">
    <name type="scientific">Mesocestoides corti</name>
    <name type="common">Flatworm</name>
    <dbReference type="NCBI Taxonomy" id="53468"/>
    <lineage>
        <taxon>Eukaryota</taxon>
        <taxon>Metazoa</taxon>
        <taxon>Spiralia</taxon>
        <taxon>Lophotrochozoa</taxon>
        <taxon>Platyhelminthes</taxon>
        <taxon>Cestoda</taxon>
        <taxon>Eucestoda</taxon>
        <taxon>Cyclophyllidea</taxon>
        <taxon>Mesocestoididae</taxon>
        <taxon>Mesocestoides</taxon>
    </lineage>
</organism>
<reference evidence="1 2" key="1">
    <citation type="submission" date="2018-10" db="EMBL/GenBank/DDBJ databases">
        <authorList>
            <consortium name="Pathogen Informatics"/>
        </authorList>
    </citation>
    <scope>NUCLEOTIDE SEQUENCE [LARGE SCALE GENOMIC DNA]</scope>
</reference>
<dbReference type="AlphaFoldDB" id="A0A158QT13"/>
<name>A0A158QT13_MESCO</name>
<dbReference type="EMBL" id="UXSR01000258">
    <property type="protein sequence ID" value="VDD75842.1"/>
    <property type="molecule type" value="Genomic_DNA"/>
</dbReference>
<evidence type="ECO:0000313" key="2">
    <source>
        <dbReference type="Proteomes" id="UP000267029"/>
    </source>
</evidence>
<keyword evidence="2" id="KW-1185">Reference proteome</keyword>
<dbReference type="Proteomes" id="UP000267029">
    <property type="component" value="Unassembled WGS sequence"/>
</dbReference>
<dbReference type="OrthoDB" id="6236702at2759"/>
<proteinExistence type="predicted"/>
<evidence type="ECO:0000313" key="1">
    <source>
        <dbReference type="EMBL" id="VDD75842.1"/>
    </source>
</evidence>
<protein>
    <submittedName>
        <fullName evidence="1">Uncharacterized protein</fullName>
    </submittedName>
</protein>
<accession>A0A158QT13</accession>
<gene>
    <name evidence="1" type="ORF">MCOS_LOCUS1845</name>
</gene>
<sequence>MGGVGKLSVLHLYIGKSHDDFAAAFASPNLAGGGGGCVPAATGPLLQSDAKVSSGSSGSSSLGNYAKPAVNMFHSLTARSNYYCNLPQSQSHSGYVSNPVTEMCNQADRAVVQDLEQATAAARSTNSPAPLDAVTGFETGCHLNGESNVMLLIGWKTVHAIAHQTVDEMFNWAEVLERCLIVLVNMSEATPLPQFPSTRSRGPPNPMRHWCARLVLEPVITNSCTGQPRGCVYVQTVMCTPAARGLCVCACMPDARALVIGWRGARPSACVRARTRTTSQAAPFFSSANVRRCRALTTPLNEVFPTQTEPACEGHRRVFGGGAQVSPPALARPPLAPVDFSPPLLTCLRVYRPLHLRGYHQRRYHASITQHGHIPSLWGVGSGLPSHHSVVLEDAYQRCHGLYHALRLWLDLVSGLQGQTCCLTRHSKAIGASLWAFLIGQIDRPPDWCRLASANSVFQCATAHGAGCTRMRLGHVLIALWSSLHVPQARTHTLPTSGVGLLGIFSAEFRYEPVVGAESVNFKHGKSGSLNAFATVDMVFIDVVFLLSCALIAKLRTGAKLKLVLMNWSIGEDIIASLVVQVPSNHRLVQVLGLDNAPFSSLIFRIVISDGDSPGLVLFSLLFSSGWRNIAPRMEHELAV</sequence>